<dbReference type="CTD" id="182616"/>
<evidence type="ECO:0000256" key="6">
    <source>
        <dbReference type="ARBA" id="ARBA00023004"/>
    </source>
</evidence>
<keyword evidence="9" id="KW-1185">Reference proteome</keyword>
<dbReference type="InterPro" id="IPR005123">
    <property type="entry name" value="Oxoglu/Fe-dep_dioxygenase_dom"/>
</dbReference>
<dbReference type="Gene3D" id="2.60.120.620">
    <property type="entry name" value="q2cbj1_9rhob like domain"/>
    <property type="match status" value="1"/>
</dbReference>
<dbReference type="GO" id="GO:0004656">
    <property type="term" value="F:procollagen-proline 4-dioxygenase activity"/>
    <property type="evidence" value="ECO:0000318"/>
    <property type="project" value="GO_Central"/>
</dbReference>
<dbReference type="RefSeq" id="NP_001359861.1">
    <property type="nucleotide sequence ID" value="NM_001373233.2"/>
</dbReference>
<keyword evidence="5" id="KW-0560">Oxidoreductase</keyword>
<dbReference type="KEGG" id="cel:CELE_C14E2.4"/>
<sequence>MNYFQTLFICVLTIIGTYYGYHNMFSSHWEVVEKVNKKPQFVGEEFWPVEATQMCDNEDWDTTWQSSESICIRYVQQFYEVRMEILSWSPPLVIYRDVFSKKQVSDYLELLKNLKMNEQKVVRDDGEIAYSTYRQANGTITPAHSHAEAQSLMDTATQLLPVFDFQYTEQISALSYIKGGHYALHTDFLTFANAEDSNRHFGEMGNRLATFIMVFKKAEKGGGTLFPQLGNVFRANPGDAFLWFNCNGNLEREAKSLHGGCPIRAGEKIIATIWIRIFNQPIREMQETGGSFHAGLLIPENHEFSSLQNFL</sequence>
<dbReference type="FunCoup" id="Q17985">
    <property type="interactions" value="120"/>
</dbReference>
<feature type="domain" description="Fe2OG dioxygenase" evidence="7">
    <location>
        <begin position="155"/>
        <end position="277"/>
    </location>
</feature>
<dbReference type="Bgee" id="WBGene00015773">
    <property type="expression patterns" value="Expressed in adult organism"/>
</dbReference>
<dbReference type="STRING" id="6239.C14E2.4.1"/>
<dbReference type="Pfam" id="PF13640">
    <property type="entry name" value="2OG-FeII_Oxy_3"/>
    <property type="match status" value="1"/>
</dbReference>
<protein>
    <submittedName>
        <fullName evidence="8">Fe2OG dioxygenase domain-containing protein</fullName>
    </submittedName>
</protein>
<keyword evidence="6" id="KW-0408">Iron</keyword>
<dbReference type="eggNOG" id="KOG1591">
    <property type="taxonomic scope" value="Eukaryota"/>
</dbReference>
<dbReference type="PhylomeDB" id="Q17985"/>
<dbReference type="SMR" id="Q17985"/>
<dbReference type="GO" id="GO:0031418">
    <property type="term" value="F:L-ascorbic acid binding"/>
    <property type="evidence" value="ECO:0007669"/>
    <property type="project" value="UniProtKB-KW"/>
</dbReference>
<dbReference type="GO" id="GO:0005506">
    <property type="term" value="F:iron ion binding"/>
    <property type="evidence" value="ECO:0007669"/>
    <property type="project" value="InterPro"/>
</dbReference>
<keyword evidence="2" id="KW-0479">Metal-binding</keyword>
<dbReference type="AGR" id="WB:WBGene00015773"/>
<dbReference type="InterPro" id="IPR044862">
    <property type="entry name" value="Pro_4_hyd_alph_FE2OG_OXY"/>
</dbReference>
<dbReference type="InParanoid" id="Q17985"/>
<keyword evidence="4 8" id="KW-0223">Dioxygenase</keyword>
<dbReference type="OrthoDB" id="420380at2759"/>
<dbReference type="PaxDb" id="6239-C14E2.4"/>
<accession>Q17985</accession>
<dbReference type="HOGENOM" id="CLU_080804_0_0_1"/>
<reference evidence="8 9" key="1">
    <citation type="journal article" date="1998" name="Science">
        <title>Genome sequence of the nematode C. elegans: a platform for investigating biology.</title>
        <authorList>
            <consortium name="The C. elegans sequencing consortium"/>
            <person name="Sulson J.E."/>
            <person name="Waterston R."/>
        </authorList>
    </citation>
    <scope>NUCLEOTIDE SEQUENCE [LARGE SCALE GENOMIC DNA]</scope>
    <source>
        <strain evidence="8 9">Bristol N2</strain>
    </source>
</reference>
<dbReference type="EMBL" id="BX284606">
    <property type="protein sequence ID" value="CCD64521.2"/>
    <property type="molecule type" value="Genomic_DNA"/>
</dbReference>
<evidence type="ECO:0000256" key="5">
    <source>
        <dbReference type="ARBA" id="ARBA00023002"/>
    </source>
</evidence>
<dbReference type="AlphaFoldDB" id="Q17985"/>
<dbReference type="GeneID" id="182616"/>
<dbReference type="GO" id="GO:0005783">
    <property type="term" value="C:endoplasmic reticulum"/>
    <property type="evidence" value="ECO:0000318"/>
    <property type="project" value="GO_Central"/>
</dbReference>
<dbReference type="UCSC" id="C14E2.4">
    <property type="organism name" value="c. elegans"/>
</dbReference>
<name>Q17985_CAEEL</name>
<evidence type="ECO:0000256" key="2">
    <source>
        <dbReference type="ARBA" id="ARBA00022723"/>
    </source>
</evidence>
<gene>
    <name evidence="8 10" type="ORF">C14E2.4</name>
    <name evidence="8" type="ORF">CELE_C14E2.4</name>
</gene>
<evidence type="ECO:0000313" key="10">
    <source>
        <dbReference type="WormBase" id="C14E2.4"/>
    </source>
</evidence>
<dbReference type="Proteomes" id="UP000001940">
    <property type="component" value="Chromosome X"/>
</dbReference>
<comment type="cofactor">
    <cofactor evidence="1">
        <name>L-ascorbate</name>
        <dbReference type="ChEBI" id="CHEBI:38290"/>
    </cofactor>
</comment>
<organism evidence="8 9">
    <name type="scientific">Caenorhabditis elegans</name>
    <dbReference type="NCBI Taxonomy" id="6239"/>
    <lineage>
        <taxon>Eukaryota</taxon>
        <taxon>Metazoa</taxon>
        <taxon>Ecdysozoa</taxon>
        <taxon>Nematoda</taxon>
        <taxon>Chromadorea</taxon>
        <taxon>Rhabditida</taxon>
        <taxon>Rhabditina</taxon>
        <taxon>Rhabditomorpha</taxon>
        <taxon>Rhabditoidea</taxon>
        <taxon>Rhabditidae</taxon>
        <taxon>Peloderinae</taxon>
        <taxon>Caenorhabditis</taxon>
    </lineage>
</organism>
<dbReference type="PANTHER" id="PTHR10869">
    <property type="entry name" value="PROLYL 4-HYDROXYLASE ALPHA SUBUNIT"/>
    <property type="match status" value="1"/>
</dbReference>
<dbReference type="FunFam" id="2.60.120.620:FF:000030">
    <property type="entry name" value="Proline HYdroxylase"/>
    <property type="match status" value="1"/>
</dbReference>
<dbReference type="WormBase" id="C14E2.4">
    <property type="protein sequence ID" value="CE53347"/>
    <property type="gene ID" value="WBGene00015773"/>
</dbReference>
<evidence type="ECO:0000256" key="3">
    <source>
        <dbReference type="ARBA" id="ARBA00022896"/>
    </source>
</evidence>
<dbReference type="SMART" id="SM00702">
    <property type="entry name" value="P4Hc"/>
    <property type="match status" value="1"/>
</dbReference>
<dbReference type="InterPro" id="IPR045054">
    <property type="entry name" value="P4HA-like"/>
</dbReference>
<dbReference type="InterPro" id="IPR006620">
    <property type="entry name" value="Pro_4_hyd_alph"/>
</dbReference>
<evidence type="ECO:0000313" key="8">
    <source>
        <dbReference type="EMBL" id="CCD64521.2"/>
    </source>
</evidence>
<proteinExistence type="predicted"/>
<keyword evidence="3" id="KW-0847">Vitamin C</keyword>
<dbReference type="Reactome" id="R-CEL-1650814">
    <property type="pathway name" value="Collagen biosynthesis and modifying enzymes"/>
</dbReference>
<evidence type="ECO:0000256" key="1">
    <source>
        <dbReference type="ARBA" id="ARBA00001961"/>
    </source>
</evidence>
<evidence type="ECO:0000256" key="4">
    <source>
        <dbReference type="ARBA" id="ARBA00022964"/>
    </source>
</evidence>
<evidence type="ECO:0000313" key="9">
    <source>
        <dbReference type="Proteomes" id="UP000001940"/>
    </source>
</evidence>
<dbReference type="PROSITE" id="PS51471">
    <property type="entry name" value="FE2OG_OXY"/>
    <property type="match status" value="1"/>
</dbReference>
<evidence type="ECO:0000259" key="7">
    <source>
        <dbReference type="PROSITE" id="PS51471"/>
    </source>
</evidence>
<dbReference type="PANTHER" id="PTHR10869:SF210">
    <property type="entry name" value="FE2OG DIOXYGENASE DOMAIN-CONTAINING PROTEIN"/>
    <property type="match status" value="1"/>
</dbReference>